<gene>
    <name evidence="9" type="ORF">FD19_GL000351</name>
</gene>
<proteinExistence type="predicted"/>
<evidence type="ECO:0000313" key="9">
    <source>
        <dbReference type="EMBL" id="KRM88067.1"/>
    </source>
</evidence>
<dbReference type="Gene3D" id="1.10.287.130">
    <property type="match status" value="1"/>
</dbReference>
<evidence type="ECO:0000256" key="1">
    <source>
        <dbReference type="ARBA" id="ARBA00000085"/>
    </source>
</evidence>
<keyword evidence="4" id="KW-0597">Phosphoprotein</keyword>
<dbReference type="CDD" id="cd00082">
    <property type="entry name" value="HisKA"/>
    <property type="match status" value="1"/>
</dbReference>
<sequence>MIAIVIACVLVVVILIFELLRVINELEYINSRQTNAELTSATRWPVIRRLVAAVNHSLVQSRNLRAQQTQQEAQIHQLLTNLTHDIKTPLTVASGYVQLMQRDAPDSQRLVRIAHNLTAVNYYVRYLMDFDVVQEQSNKLDLAEINLTTLVQEQLFDVFDDLNEKHLQLKPSLGTNIKLISDASLITRILQNLIGNWLKYATENVRVSLREKDATHIELTLANQTAVPVENIDHLVERFYTNDVARSDSKGLGLSIVANLMTRLNGTLGLSVEDGWFTVTLVFRRTDH</sequence>
<dbReference type="Proteomes" id="UP000051789">
    <property type="component" value="Unassembled WGS sequence"/>
</dbReference>
<reference evidence="9 10" key="1">
    <citation type="journal article" date="2015" name="Genome Announc.">
        <title>Expanding the biotechnology potential of lactobacilli through comparative genomics of 213 strains and associated genera.</title>
        <authorList>
            <person name="Sun Z."/>
            <person name="Harris H.M."/>
            <person name="McCann A."/>
            <person name="Guo C."/>
            <person name="Argimon S."/>
            <person name="Zhang W."/>
            <person name="Yang X."/>
            <person name="Jeffery I.B."/>
            <person name="Cooney J.C."/>
            <person name="Kagawa T.F."/>
            <person name="Liu W."/>
            <person name="Song Y."/>
            <person name="Salvetti E."/>
            <person name="Wrobel A."/>
            <person name="Rasinkangas P."/>
            <person name="Parkhill J."/>
            <person name="Rea M.C."/>
            <person name="O'Sullivan O."/>
            <person name="Ritari J."/>
            <person name="Douillard F.P."/>
            <person name="Paul Ross R."/>
            <person name="Yang R."/>
            <person name="Briner A.E."/>
            <person name="Felis G.E."/>
            <person name="de Vos W.M."/>
            <person name="Barrangou R."/>
            <person name="Klaenhammer T.R."/>
            <person name="Caufield P.W."/>
            <person name="Cui Y."/>
            <person name="Zhang H."/>
            <person name="O'Toole P.W."/>
        </authorList>
    </citation>
    <scope>NUCLEOTIDE SEQUENCE [LARGE SCALE GENOMIC DNA]</scope>
    <source>
        <strain evidence="9 10">DSM 22698</strain>
    </source>
</reference>
<organism evidence="9 10">
    <name type="scientific">Lacticaseibacillus thailandensis DSM 22698 = JCM 13996</name>
    <dbReference type="NCBI Taxonomy" id="1423810"/>
    <lineage>
        <taxon>Bacteria</taxon>
        <taxon>Bacillati</taxon>
        <taxon>Bacillota</taxon>
        <taxon>Bacilli</taxon>
        <taxon>Lactobacillales</taxon>
        <taxon>Lactobacillaceae</taxon>
        <taxon>Lacticaseibacillus</taxon>
    </lineage>
</organism>
<comment type="caution">
    <text evidence="9">The sequence shown here is derived from an EMBL/GenBank/DDBJ whole genome shotgun (WGS) entry which is preliminary data.</text>
</comment>
<dbReference type="InterPro" id="IPR003594">
    <property type="entry name" value="HATPase_dom"/>
</dbReference>
<dbReference type="InterPro" id="IPR005467">
    <property type="entry name" value="His_kinase_dom"/>
</dbReference>
<keyword evidence="10" id="KW-1185">Reference proteome</keyword>
<dbReference type="SUPFAM" id="SSF55874">
    <property type="entry name" value="ATPase domain of HSP90 chaperone/DNA topoisomerase II/histidine kinase"/>
    <property type="match status" value="1"/>
</dbReference>
<dbReference type="Gene3D" id="3.30.565.10">
    <property type="entry name" value="Histidine kinase-like ATPase, C-terminal domain"/>
    <property type="match status" value="1"/>
</dbReference>
<dbReference type="SMART" id="SM00388">
    <property type="entry name" value="HisKA"/>
    <property type="match status" value="1"/>
</dbReference>
<dbReference type="InterPro" id="IPR050351">
    <property type="entry name" value="BphY/WalK/GraS-like"/>
</dbReference>
<dbReference type="Pfam" id="PF00512">
    <property type="entry name" value="HisKA"/>
    <property type="match status" value="1"/>
</dbReference>
<dbReference type="SUPFAM" id="SSF47384">
    <property type="entry name" value="Homodimeric domain of signal transducing histidine kinase"/>
    <property type="match status" value="1"/>
</dbReference>
<dbReference type="PROSITE" id="PS50109">
    <property type="entry name" value="HIS_KIN"/>
    <property type="match status" value="1"/>
</dbReference>
<keyword evidence="5" id="KW-0808">Transferase</keyword>
<comment type="subcellular location">
    <subcellularLocation>
        <location evidence="2">Membrane</location>
    </subcellularLocation>
</comment>
<dbReference type="PANTHER" id="PTHR45453:SF1">
    <property type="entry name" value="PHOSPHATE REGULON SENSOR PROTEIN PHOR"/>
    <property type="match status" value="1"/>
</dbReference>
<evidence type="ECO:0000256" key="3">
    <source>
        <dbReference type="ARBA" id="ARBA00012438"/>
    </source>
</evidence>
<dbReference type="GO" id="GO:0005886">
    <property type="term" value="C:plasma membrane"/>
    <property type="evidence" value="ECO:0007669"/>
    <property type="project" value="TreeGrafter"/>
</dbReference>
<evidence type="ECO:0000256" key="4">
    <source>
        <dbReference type="ARBA" id="ARBA00022553"/>
    </source>
</evidence>
<dbReference type="STRING" id="1423810.FD19_GL000351"/>
<dbReference type="EC" id="2.7.13.3" evidence="3"/>
<accession>A0A0R2CJY5</accession>
<evidence type="ECO:0000256" key="6">
    <source>
        <dbReference type="ARBA" id="ARBA00022777"/>
    </source>
</evidence>
<dbReference type="InterPro" id="IPR036890">
    <property type="entry name" value="HATPase_C_sf"/>
</dbReference>
<dbReference type="GO" id="GO:0004721">
    <property type="term" value="F:phosphoprotein phosphatase activity"/>
    <property type="evidence" value="ECO:0007669"/>
    <property type="project" value="TreeGrafter"/>
</dbReference>
<name>A0A0R2CJY5_9LACO</name>
<comment type="catalytic activity">
    <reaction evidence="1">
        <text>ATP + protein L-histidine = ADP + protein N-phospho-L-histidine.</text>
        <dbReference type="EC" id="2.7.13.3"/>
    </reaction>
</comment>
<feature type="domain" description="Histidine kinase" evidence="8">
    <location>
        <begin position="81"/>
        <end position="287"/>
    </location>
</feature>
<evidence type="ECO:0000256" key="5">
    <source>
        <dbReference type="ARBA" id="ARBA00022679"/>
    </source>
</evidence>
<dbReference type="EMBL" id="AYZK01000001">
    <property type="protein sequence ID" value="KRM88067.1"/>
    <property type="molecule type" value="Genomic_DNA"/>
</dbReference>
<evidence type="ECO:0000256" key="2">
    <source>
        <dbReference type="ARBA" id="ARBA00004370"/>
    </source>
</evidence>
<keyword evidence="6 9" id="KW-0418">Kinase</keyword>
<dbReference type="PATRIC" id="fig|1423810.4.peg.355"/>
<dbReference type="PANTHER" id="PTHR45453">
    <property type="entry name" value="PHOSPHATE REGULON SENSOR PROTEIN PHOR"/>
    <property type="match status" value="1"/>
</dbReference>
<dbReference type="GO" id="GO:0000155">
    <property type="term" value="F:phosphorelay sensor kinase activity"/>
    <property type="evidence" value="ECO:0007669"/>
    <property type="project" value="InterPro"/>
</dbReference>
<dbReference type="RefSeq" id="WP_162205156.1">
    <property type="nucleotide sequence ID" value="NZ_AYZK01000001.1"/>
</dbReference>
<evidence type="ECO:0000256" key="7">
    <source>
        <dbReference type="ARBA" id="ARBA00023012"/>
    </source>
</evidence>
<dbReference type="GO" id="GO:0016036">
    <property type="term" value="P:cellular response to phosphate starvation"/>
    <property type="evidence" value="ECO:0007669"/>
    <property type="project" value="TreeGrafter"/>
</dbReference>
<dbReference type="InterPro" id="IPR036097">
    <property type="entry name" value="HisK_dim/P_sf"/>
</dbReference>
<dbReference type="InterPro" id="IPR003661">
    <property type="entry name" value="HisK_dim/P_dom"/>
</dbReference>
<protein>
    <recommendedName>
        <fullName evidence="3">histidine kinase</fullName>
        <ecNumber evidence="3">2.7.13.3</ecNumber>
    </recommendedName>
</protein>
<dbReference type="Pfam" id="PF02518">
    <property type="entry name" value="HATPase_c"/>
    <property type="match status" value="1"/>
</dbReference>
<evidence type="ECO:0000313" key="10">
    <source>
        <dbReference type="Proteomes" id="UP000051789"/>
    </source>
</evidence>
<evidence type="ECO:0000259" key="8">
    <source>
        <dbReference type="PROSITE" id="PS50109"/>
    </source>
</evidence>
<dbReference type="AlphaFoldDB" id="A0A0R2CJY5"/>
<keyword evidence="7" id="KW-0902">Two-component regulatory system</keyword>
<dbReference type="SMART" id="SM00387">
    <property type="entry name" value="HATPase_c"/>
    <property type="match status" value="1"/>
</dbReference>